<reference evidence="3" key="1">
    <citation type="submission" date="2022-07" db="EMBL/GenBank/DDBJ databases">
        <authorList>
            <person name="Otstavnykh N."/>
            <person name="Isaeva M."/>
            <person name="Bystritskaya E."/>
        </authorList>
    </citation>
    <scope>NUCLEOTIDE SEQUENCE</scope>
    <source>
        <strain evidence="3">10Alg 79</strain>
    </source>
</reference>
<dbReference type="InterPro" id="IPR056778">
    <property type="entry name" value="UPF0261_C"/>
</dbReference>
<proteinExistence type="predicted"/>
<sequence length="411" mass="43488">MNASKTILVVGTYDTKDDELTYLAERIRAQGGQVVTMDVSVLGDPKVPTDHSKHDVAEAGGSSIAAAIASGDENHAMQIMAEGAAALSLRLYRAGEIDGVIVLGGSMGTDLALDLCAALPLGVPKYIVSTVSFSHMIPPERLAPDIQMILWAGGLYGLNSVCKASLSQAAGAVLGAARAVEKPSRDRPLIGMTSFGKTVLRYMVALKPALEERGFEVAVFHATGMGGRAFEGLAEEGAFACVMDFAPQEIGNHLFGSAITAGPDRMTHAGAQGTPQMIAPGCYDLVDFVGWQAPPARLAGRPTHAHNRLLTSAVLDADERREVADAICQKLSQAQGRVAVFLPLQGCNEWDREGADLHDAEGLSAFIEQMRMRMPANADLHEIDAHINDDAFTGAVLALFDEWVAQGIVKA</sequence>
<dbReference type="Pfam" id="PF06792">
    <property type="entry name" value="UPF0261"/>
    <property type="match status" value="1"/>
</dbReference>
<dbReference type="GO" id="GO:0005524">
    <property type="term" value="F:ATP binding"/>
    <property type="evidence" value="ECO:0007669"/>
    <property type="project" value="UniProtKB-KW"/>
</dbReference>
<comment type="caution">
    <text evidence="3">The sequence shown here is derived from an EMBL/GenBank/DDBJ whole genome shotgun (WGS) entry which is preliminary data.</text>
</comment>
<evidence type="ECO:0000259" key="1">
    <source>
        <dbReference type="Pfam" id="PF06792"/>
    </source>
</evidence>
<dbReference type="NCBIfam" id="NF002676">
    <property type="entry name" value="PRK02399.1-4"/>
    <property type="match status" value="1"/>
</dbReference>
<keyword evidence="3" id="KW-0067">ATP-binding</keyword>
<feature type="domain" description="UPF0261" evidence="1">
    <location>
        <begin position="5"/>
        <end position="181"/>
    </location>
</feature>
<dbReference type="AlphaFoldDB" id="A0AAJ1UGX6"/>
<dbReference type="InterPro" id="IPR051353">
    <property type="entry name" value="Tobamovirus_resist_UPF0261"/>
</dbReference>
<dbReference type="RefSeq" id="WP_317627494.1">
    <property type="nucleotide sequence ID" value="NZ_JANFFA010000006.1"/>
</dbReference>
<dbReference type="PIRSF" id="PIRSF033271">
    <property type="entry name" value="UCP033271"/>
    <property type="match status" value="1"/>
</dbReference>
<feature type="domain" description="UPF0261" evidence="2">
    <location>
        <begin position="187"/>
        <end position="403"/>
    </location>
</feature>
<dbReference type="PANTHER" id="PTHR31862:SF1">
    <property type="entry name" value="UPF0261 DOMAIN PROTEIN (AFU_ORTHOLOGUE AFUA_1G10120)"/>
    <property type="match status" value="1"/>
</dbReference>
<dbReference type="NCBIfam" id="NF002674">
    <property type="entry name" value="PRK02399.1-2"/>
    <property type="match status" value="1"/>
</dbReference>
<evidence type="ECO:0000313" key="3">
    <source>
        <dbReference type="EMBL" id="MDQ2095876.1"/>
    </source>
</evidence>
<accession>A0AAJ1UGX6</accession>
<keyword evidence="3" id="KW-0547">Nucleotide-binding</keyword>
<reference evidence="3" key="2">
    <citation type="submission" date="2023-04" db="EMBL/GenBank/DDBJ databases">
        <title>'Rhodoalgimonas zhirmunskyi' gen. nov., isolated from a red alga.</title>
        <authorList>
            <person name="Nedashkovskaya O.I."/>
            <person name="Otstavnykh N.Y."/>
            <person name="Bystritskaya E.P."/>
            <person name="Balabanova L.A."/>
            <person name="Isaeva M.P."/>
        </authorList>
    </citation>
    <scope>NUCLEOTIDE SEQUENCE</scope>
    <source>
        <strain evidence="3">10Alg 79</strain>
    </source>
</reference>
<dbReference type="Pfam" id="PF23189">
    <property type="entry name" value="UPF0261_C"/>
    <property type="match status" value="1"/>
</dbReference>
<keyword evidence="4" id="KW-1185">Reference proteome</keyword>
<dbReference type="PANTHER" id="PTHR31862">
    <property type="entry name" value="UPF0261 DOMAIN PROTEIN (AFU_ORTHOLOGUE AFUA_1G10120)"/>
    <property type="match status" value="1"/>
</dbReference>
<dbReference type="EMBL" id="JANFFA010000006">
    <property type="protein sequence ID" value="MDQ2095876.1"/>
    <property type="molecule type" value="Genomic_DNA"/>
</dbReference>
<protein>
    <submittedName>
        <fullName evidence="3">Tm-1-like ATP-binding domain-containing protein</fullName>
    </submittedName>
</protein>
<dbReference type="CDD" id="cd15488">
    <property type="entry name" value="Tm-1-like"/>
    <property type="match status" value="1"/>
</dbReference>
<dbReference type="SUPFAM" id="SSF53474">
    <property type="entry name" value="alpha/beta-Hydrolases"/>
    <property type="match status" value="1"/>
</dbReference>
<evidence type="ECO:0000313" key="4">
    <source>
        <dbReference type="Proteomes" id="UP001227162"/>
    </source>
</evidence>
<dbReference type="Proteomes" id="UP001227162">
    <property type="component" value="Unassembled WGS sequence"/>
</dbReference>
<dbReference type="InterPro" id="IPR029058">
    <property type="entry name" value="AB_hydrolase_fold"/>
</dbReference>
<dbReference type="InterPro" id="IPR044122">
    <property type="entry name" value="UPF0261_N"/>
</dbReference>
<dbReference type="Gene3D" id="3.40.50.12020">
    <property type="entry name" value="Uncharacterised protein family UPF0261, NN domain"/>
    <property type="match status" value="1"/>
</dbReference>
<evidence type="ECO:0000259" key="2">
    <source>
        <dbReference type="Pfam" id="PF23189"/>
    </source>
</evidence>
<dbReference type="InterPro" id="IPR008322">
    <property type="entry name" value="UPF0261"/>
</dbReference>
<gene>
    <name evidence="3" type="ORF">NOI20_17280</name>
</gene>
<organism evidence="3 4">
    <name type="scientific">Rhodalgimonas zhirmunskyi</name>
    <dbReference type="NCBI Taxonomy" id="2964767"/>
    <lineage>
        <taxon>Bacteria</taxon>
        <taxon>Pseudomonadati</taxon>
        <taxon>Pseudomonadota</taxon>
        <taxon>Alphaproteobacteria</taxon>
        <taxon>Rhodobacterales</taxon>
        <taxon>Roseobacteraceae</taxon>
        <taxon>Rhodalgimonas</taxon>
    </lineage>
</organism>
<name>A0AAJ1UGX6_9RHOB</name>
<dbReference type="Gene3D" id="3.40.50.12030">
    <property type="entry name" value="Uncharacterised protein family UPF0261, NC domain"/>
    <property type="match status" value="1"/>
</dbReference>